<evidence type="ECO:0000259" key="11">
    <source>
        <dbReference type="PROSITE" id="PS50089"/>
    </source>
</evidence>
<proteinExistence type="predicted"/>
<evidence type="ECO:0000256" key="10">
    <source>
        <dbReference type="PROSITE-ProRule" id="PRU00175"/>
    </source>
</evidence>
<keyword evidence="5" id="KW-0539">Nucleus</keyword>
<keyword evidence="2" id="KW-0479">Metal-binding</keyword>
<dbReference type="PROSITE" id="PS50089">
    <property type="entry name" value="ZF_RING_2"/>
    <property type="match status" value="1"/>
</dbReference>
<dbReference type="InterPro" id="IPR017907">
    <property type="entry name" value="Znf_RING_CS"/>
</dbReference>
<accession>A0A813PGQ9</accession>
<dbReference type="InterPro" id="IPR013083">
    <property type="entry name" value="Znf_RING/FYVE/PHD"/>
</dbReference>
<evidence type="ECO:0000256" key="6">
    <source>
        <dbReference type="ARBA" id="ARBA00074719"/>
    </source>
</evidence>
<dbReference type="PROSITE" id="PS00518">
    <property type="entry name" value="ZF_RING_1"/>
    <property type="match status" value="1"/>
</dbReference>
<reference evidence="12" key="1">
    <citation type="submission" date="2021-02" db="EMBL/GenBank/DDBJ databases">
        <authorList>
            <person name="Nowell W R."/>
        </authorList>
    </citation>
    <scope>NUCLEOTIDE SEQUENCE</scope>
    <source>
        <strain evidence="12">Ploen Becks lab</strain>
    </source>
</reference>
<evidence type="ECO:0000313" key="13">
    <source>
        <dbReference type="Proteomes" id="UP000663879"/>
    </source>
</evidence>
<comment type="caution">
    <text evidence="12">The sequence shown here is derived from an EMBL/GenBank/DDBJ whole genome shotgun (WGS) entry which is preliminary data.</text>
</comment>
<keyword evidence="4" id="KW-0862">Zinc</keyword>
<dbReference type="AlphaFoldDB" id="A0A813PGQ9"/>
<evidence type="ECO:0000256" key="3">
    <source>
        <dbReference type="ARBA" id="ARBA00022771"/>
    </source>
</evidence>
<protein>
    <recommendedName>
        <fullName evidence="6">CDK-activating kinase assembly factor MAT1</fullName>
    </recommendedName>
    <alternativeName>
        <fullName evidence="9">CDK7/cyclin-H assembly factor</fullName>
    </alternativeName>
    <alternativeName>
        <fullName evidence="7">Menage a trois</fullName>
    </alternativeName>
    <alternativeName>
        <fullName evidence="8">RING finger protein MAT1</fullName>
    </alternativeName>
</protein>
<keyword evidence="3 10" id="KW-0863">Zinc-finger</keyword>
<evidence type="ECO:0000256" key="7">
    <source>
        <dbReference type="ARBA" id="ARBA00077380"/>
    </source>
</evidence>
<gene>
    <name evidence="12" type="ORF">OXX778_LOCUS3875</name>
</gene>
<dbReference type="GO" id="GO:0008270">
    <property type="term" value="F:zinc ion binding"/>
    <property type="evidence" value="ECO:0007669"/>
    <property type="project" value="UniProtKB-KW"/>
</dbReference>
<evidence type="ECO:0000256" key="9">
    <source>
        <dbReference type="ARBA" id="ARBA00083888"/>
    </source>
</evidence>
<dbReference type="Proteomes" id="UP000663879">
    <property type="component" value="Unassembled WGS sequence"/>
</dbReference>
<dbReference type="GO" id="GO:0006357">
    <property type="term" value="P:regulation of transcription by RNA polymerase II"/>
    <property type="evidence" value="ECO:0007669"/>
    <property type="project" value="TreeGrafter"/>
</dbReference>
<dbReference type="Pfam" id="PF06391">
    <property type="entry name" value="MAT1"/>
    <property type="match status" value="1"/>
</dbReference>
<dbReference type="GO" id="GO:0006289">
    <property type="term" value="P:nucleotide-excision repair"/>
    <property type="evidence" value="ECO:0007669"/>
    <property type="project" value="InterPro"/>
</dbReference>
<dbReference type="GO" id="GO:0005675">
    <property type="term" value="C:transcription factor TFIIH holo complex"/>
    <property type="evidence" value="ECO:0007669"/>
    <property type="project" value="InterPro"/>
</dbReference>
<dbReference type="Gene3D" id="3.30.40.10">
    <property type="entry name" value="Zinc/RING finger domain, C3HC4 (zinc finger)"/>
    <property type="match status" value="1"/>
</dbReference>
<name>A0A813PGQ9_9BILA</name>
<dbReference type="PANTHER" id="PTHR12683:SF13">
    <property type="entry name" value="CDK-ACTIVATING KINASE ASSEMBLY FACTOR MAT1"/>
    <property type="match status" value="1"/>
</dbReference>
<organism evidence="12 13">
    <name type="scientific">Brachionus calyciflorus</name>
    <dbReference type="NCBI Taxonomy" id="104777"/>
    <lineage>
        <taxon>Eukaryota</taxon>
        <taxon>Metazoa</taxon>
        <taxon>Spiralia</taxon>
        <taxon>Gnathifera</taxon>
        <taxon>Rotifera</taxon>
        <taxon>Eurotatoria</taxon>
        <taxon>Monogononta</taxon>
        <taxon>Pseudotrocha</taxon>
        <taxon>Ploima</taxon>
        <taxon>Brachionidae</taxon>
        <taxon>Brachionus</taxon>
    </lineage>
</organism>
<feature type="domain" description="RING-type" evidence="11">
    <location>
        <begin position="7"/>
        <end position="51"/>
    </location>
</feature>
<dbReference type="InterPro" id="IPR004575">
    <property type="entry name" value="MAT1/Tfb3"/>
</dbReference>
<dbReference type="SUPFAM" id="SSF57850">
    <property type="entry name" value="RING/U-box"/>
    <property type="match status" value="1"/>
</dbReference>
<dbReference type="FunFam" id="3.30.40.10:FF:000037">
    <property type="entry name" value="Cdk-activating kinase assembly factor MAT1, centre"/>
    <property type="match status" value="1"/>
</dbReference>
<dbReference type="InterPro" id="IPR001841">
    <property type="entry name" value="Znf_RING"/>
</dbReference>
<evidence type="ECO:0000256" key="1">
    <source>
        <dbReference type="ARBA" id="ARBA00004123"/>
    </source>
</evidence>
<dbReference type="OrthoDB" id="5963at2759"/>
<evidence type="ECO:0000313" key="12">
    <source>
        <dbReference type="EMBL" id="CAF0750264.1"/>
    </source>
</evidence>
<dbReference type="Pfam" id="PF17121">
    <property type="entry name" value="zf-C3HC4_5"/>
    <property type="match status" value="1"/>
</dbReference>
<dbReference type="GO" id="GO:0061575">
    <property type="term" value="F:cyclin-dependent protein serine/threonine kinase activator activity"/>
    <property type="evidence" value="ECO:0007669"/>
    <property type="project" value="InterPro"/>
</dbReference>
<dbReference type="NCBIfam" id="TIGR00570">
    <property type="entry name" value="cdk7"/>
    <property type="match status" value="1"/>
</dbReference>
<evidence type="ECO:0000256" key="2">
    <source>
        <dbReference type="ARBA" id="ARBA00022723"/>
    </source>
</evidence>
<dbReference type="PANTHER" id="PTHR12683">
    <property type="entry name" value="CDK-ACTIVATING KINASE ASSEMBLY FACTOR MAT1"/>
    <property type="match status" value="1"/>
</dbReference>
<evidence type="ECO:0000256" key="4">
    <source>
        <dbReference type="ARBA" id="ARBA00022833"/>
    </source>
</evidence>
<evidence type="ECO:0000256" key="8">
    <source>
        <dbReference type="ARBA" id="ARBA00077720"/>
    </source>
</evidence>
<comment type="subcellular location">
    <subcellularLocation>
        <location evidence="1">Nucleus</location>
    </subcellularLocation>
</comment>
<evidence type="ECO:0000256" key="5">
    <source>
        <dbReference type="ARBA" id="ARBA00023242"/>
    </source>
</evidence>
<sequence>MDETETCPNCKTSKYNKPNMKLMINICAHVLCETCVEQLFFRGSGLCPKCNRTLKKNEFRDKIFEDTYIEKEVAIRRKYYKDLIRNENDFPSLKEFNDYLETVETLLFNLANEIDEEQSLKKIEEFKKEAKESAKNRSRIVLEPKKENPIYSHKPYVFYNHGPNMPSLTDVLQKYSPNMPSHPYQLACGFPPSVPVQRILSDTFADLYFSVRPCP</sequence>
<dbReference type="InterPro" id="IPR015877">
    <property type="entry name" value="MAT1_centre"/>
</dbReference>
<dbReference type="EMBL" id="CAJNOC010000360">
    <property type="protein sequence ID" value="CAF0750264.1"/>
    <property type="molecule type" value="Genomic_DNA"/>
</dbReference>
<keyword evidence="13" id="KW-1185">Reference proteome</keyword>